<reference evidence="3" key="1">
    <citation type="submission" date="2015-07" db="EMBL/GenBank/DDBJ databases">
        <title>Nocardia seriolae U-1 whole genome shotgun sequence.</title>
        <authorList>
            <person name="Imajoh M."/>
            <person name="Fukumoto Y."/>
            <person name="Sukeda M."/>
            <person name="Yamane J."/>
            <person name="Yamasaki K."/>
            <person name="Shimizu M."/>
            <person name="Ohnishi K."/>
            <person name="Oshima S."/>
        </authorList>
    </citation>
    <scope>NUCLEOTIDE SEQUENCE [LARGE SCALE GENOMIC DNA]</scope>
    <source>
        <strain evidence="3">U-1</strain>
    </source>
</reference>
<gene>
    <name evidence="1" type="ORF">NS506_04289</name>
    <name evidence="2" type="ORF">NSK11_contig00068-0012</name>
</gene>
<evidence type="ECO:0000313" key="2">
    <source>
        <dbReference type="EMBL" id="GAP29922.1"/>
    </source>
</evidence>
<evidence type="ECO:0000313" key="4">
    <source>
        <dbReference type="Proteomes" id="UP000180166"/>
    </source>
</evidence>
<proteinExistence type="predicted"/>
<reference evidence="1 4" key="3">
    <citation type="submission" date="2016-10" db="EMBL/GenBank/DDBJ databases">
        <title>Genome sequence of Nocardia seriolae strain EM150506, isolated from Anguila japonica.</title>
        <authorList>
            <person name="Han H.-J."/>
        </authorList>
    </citation>
    <scope>NUCLEOTIDE SEQUENCE [LARGE SCALE GENOMIC DNA]</scope>
    <source>
        <strain evidence="1 4">EM150506</strain>
    </source>
</reference>
<dbReference type="KEGG" id="nsr:NS506_04289"/>
<accession>A0ABC9YX05</accession>
<sequence>MFGLPATGHSALAVMTEAEALRALREHADCPITVCAAKLQAKTYLVRIGKRAPRPPWRI</sequence>
<dbReference type="Proteomes" id="UP000180166">
    <property type="component" value="Chromosome"/>
</dbReference>
<dbReference type="EMBL" id="CP017839">
    <property type="protein sequence ID" value="APA98337.1"/>
    <property type="molecule type" value="Genomic_DNA"/>
</dbReference>
<evidence type="ECO:0000313" key="3">
    <source>
        <dbReference type="Proteomes" id="UP000037179"/>
    </source>
</evidence>
<dbReference type="AlphaFoldDB" id="A0ABC9YX05"/>
<dbReference type="Proteomes" id="UP000037179">
    <property type="component" value="Unassembled WGS sequence"/>
</dbReference>
<name>A0ABC9YX05_9NOCA</name>
<dbReference type="EMBL" id="BBYQ01000068">
    <property type="protein sequence ID" value="GAP29922.1"/>
    <property type="molecule type" value="Genomic_DNA"/>
</dbReference>
<keyword evidence="3" id="KW-1185">Reference proteome</keyword>
<reference evidence="2 3" key="2">
    <citation type="journal article" date="2016" name="Genome Announc.">
        <title>Draft Genome Sequence of Erythromycin- and Oxytetracycline-Sensitive Nocardia seriolae Strain U-1 (NBRC 110359).</title>
        <authorList>
            <person name="Imajoh M."/>
            <person name="Sukeda M."/>
            <person name="Shimizu M."/>
            <person name="Yamane J."/>
            <person name="Ohnishi K."/>
            <person name="Oshima S."/>
        </authorList>
    </citation>
    <scope>NUCLEOTIDE SEQUENCE [LARGE SCALE GENOMIC DNA]</scope>
    <source>
        <strain evidence="2 3">U-1</strain>
    </source>
</reference>
<protein>
    <submittedName>
        <fullName evidence="2">Uncharacterized protein</fullName>
    </submittedName>
</protein>
<evidence type="ECO:0000313" key="1">
    <source>
        <dbReference type="EMBL" id="APA98337.1"/>
    </source>
</evidence>
<organism evidence="2 3">
    <name type="scientific">Nocardia seriolae</name>
    <dbReference type="NCBI Taxonomy" id="37332"/>
    <lineage>
        <taxon>Bacteria</taxon>
        <taxon>Bacillati</taxon>
        <taxon>Actinomycetota</taxon>
        <taxon>Actinomycetes</taxon>
        <taxon>Mycobacteriales</taxon>
        <taxon>Nocardiaceae</taxon>
        <taxon>Nocardia</taxon>
    </lineage>
</organism>